<feature type="active site" description="Charge relay system" evidence="5">
    <location>
        <position position="842"/>
    </location>
</feature>
<accession>A0ABR1PCN3</accession>
<name>A0ABR1PCN3_DIAER</name>
<proteinExistence type="inferred from homology"/>
<feature type="region of interest" description="Disordered" evidence="6">
    <location>
        <begin position="1"/>
        <end position="46"/>
    </location>
</feature>
<keyword evidence="7" id="KW-0472">Membrane</keyword>
<evidence type="ECO:0000256" key="4">
    <source>
        <dbReference type="ARBA" id="ARBA00022825"/>
    </source>
</evidence>
<feature type="domain" description="Peptidase S8/S53" evidence="8">
    <location>
        <begin position="791"/>
        <end position="1023"/>
    </location>
</feature>
<keyword evidence="10" id="KW-1185">Reference proteome</keyword>
<evidence type="ECO:0000313" key="10">
    <source>
        <dbReference type="Proteomes" id="UP001430848"/>
    </source>
</evidence>
<keyword evidence="7" id="KW-1133">Transmembrane helix</keyword>
<dbReference type="InterPro" id="IPR036770">
    <property type="entry name" value="Ankyrin_rpt-contain_sf"/>
</dbReference>
<evidence type="ECO:0000256" key="2">
    <source>
        <dbReference type="ARBA" id="ARBA00022670"/>
    </source>
</evidence>
<feature type="compositionally biased region" description="Basic and acidic residues" evidence="6">
    <location>
        <begin position="287"/>
        <end position="296"/>
    </location>
</feature>
<feature type="compositionally biased region" description="Polar residues" evidence="6">
    <location>
        <begin position="305"/>
        <end position="314"/>
    </location>
</feature>
<dbReference type="Gene3D" id="3.40.50.200">
    <property type="entry name" value="Peptidase S8/S53 domain"/>
    <property type="match status" value="1"/>
</dbReference>
<feature type="region of interest" description="Disordered" evidence="6">
    <location>
        <begin position="284"/>
        <end position="354"/>
    </location>
</feature>
<reference evidence="9 10" key="1">
    <citation type="submission" date="2024-02" db="EMBL/GenBank/DDBJ databases">
        <title>De novo assembly and annotation of 12 fungi associated with fruit tree decline syndrome in Ontario, Canada.</title>
        <authorList>
            <person name="Sulman M."/>
            <person name="Ellouze W."/>
            <person name="Ilyukhin E."/>
        </authorList>
    </citation>
    <scope>NUCLEOTIDE SEQUENCE [LARGE SCALE GENOMIC DNA]</scope>
    <source>
        <strain evidence="9 10">M169</strain>
    </source>
</reference>
<dbReference type="InterPro" id="IPR002110">
    <property type="entry name" value="Ankyrin_rpt"/>
</dbReference>
<comment type="caution">
    <text evidence="9">The sequence shown here is derived from an EMBL/GenBank/DDBJ whole genome shotgun (WGS) entry which is preliminary data.</text>
</comment>
<feature type="active site" description="Charge relay system" evidence="5">
    <location>
        <position position="1009"/>
    </location>
</feature>
<dbReference type="Pfam" id="PF00082">
    <property type="entry name" value="Peptidase_S8"/>
    <property type="match status" value="1"/>
</dbReference>
<keyword evidence="4 5" id="KW-0720">Serine protease</keyword>
<evidence type="ECO:0000313" key="9">
    <source>
        <dbReference type="EMBL" id="KAK7732716.1"/>
    </source>
</evidence>
<dbReference type="InterPro" id="IPR015500">
    <property type="entry name" value="Peptidase_S8_subtilisin-rel"/>
</dbReference>
<evidence type="ECO:0000256" key="5">
    <source>
        <dbReference type="PROSITE-ProRule" id="PRU01240"/>
    </source>
</evidence>
<dbReference type="SUPFAM" id="SSF52743">
    <property type="entry name" value="Subtilisin-like"/>
    <property type="match status" value="1"/>
</dbReference>
<dbReference type="PANTHER" id="PTHR43399">
    <property type="entry name" value="SUBTILISIN-RELATED"/>
    <property type="match status" value="1"/>
</dbReference>
<dbReference type="PANTHER" id="PTHR43399:SF4">
    <property type="entry name" value="CELL WALL-ASSOCIATED PROTEASE"/>
    <property type="match status" value="1"/>
</dbReference>
<keyword evidence="3 5" id="KW-0378">Hydrolase</keyword>
<comment type="similarity">
    <text evidence="1 5">Belongs to the peptidase S8 family.</text>
</comment>
<dbReference type="InterPro" id="IPR051048">
    <property type="entry name" value="Peptidase_S8/S53_subtilisin"/>
</dbReference>
<feature type="compositionally biased region" description="Basic and acidic residues" evidence="6">
    <location>
        <begin position="1"/>
        <end position="17"/>
    </location>
</feature>
<dbReference type="SMART" id="SM00248">
    <property type="entry name" value="ANK"/>
    <property type="match status" value="4"/>
</dbReference>
<feature type="active site" description="Charge relay system" evidence="5">
    <location>
        <position position="797"/>
    </location>
</feature>
<feature type="transmembrane region" description="Helical" evidence="7">
    <location>
        <begin position="1004"/>
        <end position="1026"/>
    </location>
</feature>
<keyword evidence="2 5" id="KW-0645">Protease</keyword>
<evidence type="ECO:0000256" key="1">
    <source>
        <dbReference type="ARBA" id="ARBA00011073"/>
    </source>
</evidence>
<evidence type="ECO:0000256" key="6">
    <source>
        <dbReference type="SAM" id="MobiDB-lite"/>
    </source>
</evidence>
<dbReference type="InterPro" id="IPR000209">
    <property type="entry name" value="Peptidase_S8/S53_dom"/>
</dbReference>
<organism evidence="9 10">
    <name type="scientific">Diaporthe eres</name>
    <name type="common">Phomopsis oblonga</name>
    <dbReference type="NCBI Taxonomy" id="83184"/>
    <lineage>
        <taxon>Eukaryota</taxon>
        <taxon>Fungi</taxon>
        <taxon>Dikarya</taxon>
        <taxon>Ascomycota</taxon>
        <taxon>Pezizomycotina</taxon>
        <taxon>Sordariomycetes</taxon>
        <taxon>Sordariomycetidae</taxon>
        <taxon>Diaporthales</taxon>
        <taxon>Diaporthaceae</taxon>
        <taxon>Diaporthe</taxon>
        <taxon>Diaporthe eres species complex</taxon>
    </lineage>
</organism>
<dbReference type="EMBL" id="JAKNSF020000019">
    <property type="protein sequence ID" value="KAK7732716.1"/>
    <property type="molecule type" value="Genomic_DNA"/>
</dbReference>
<dbReference type="SUPFAM" id="SSF48403">
    <property type="entry name" value="Ankyrin repeat"/>
    <property type="match status" value="1"/>
</dbReference>
<protein>
    <recommendedName>
        <fullName evidence="8">Peptidase S8/S53 domain-containing protein</fullName>
    </recommendedName>
</protein>
<gene>
    <name evidence="9" type="ORF">SLS63_004971</name>
</gene>
<evidence type="ECO:0000256" key="3">
    <source>
        <dbReference type="ARBA" id="ARBA00022801"/>
    </source>
</evidence>
<dbReference type="Proteomes" id="UP001430848">
    <property type="component" value="Unassembled WGS sequence"/>
</dbReference>
<dbReference type="PRINTS" id="PR00723">
    <property type="entry name" value="SUBTILISIN"/>
</dbReference>
<sequence>MASMEDDRVSETEKALEGAETDDDSPSEESEAEEEVKPQQSMPQKTIEQRLEEVVELLRVDSKNWNNISDADKKYLVERTTHSSGPTALHILADKKPLEKDDFKDLVKYLVKSDRHLLLEVDDNSGYTPLHLAIYRRNRSMIKWICAACDEIDAAQGDKGKGYIDAVLRKKGTLLKRNCIHLAIDSAKTGKDKTARSLVDMASAETLADKDEKGNTPLALAVEYKRCSDGQIKLIEAIVERSDHFIRNHPSLDFNEKYESPYMHHVATIPADRPKVAPAEPVAMVDQRQRRPEQGSRSHMPKANTAASMANAQPSRPDAGGKAGMGPQGKDGPEKVQPPDPGASSRAASDSNERHANEIREFLKKHYLRSRDQDVALEILYGKNPKSEKAISFDLSGYETLTKNEIKQHISILDFENILQYVDVPMISTEQVAQQRSRAQRARISDQQDGDGRSDVQTVFELLREKGVKTILEVTVDDLEHPAHSDLAIEQALCWGNSSQTMNVEIWNWKKIDISPDLICKVASDVTSIQLYWSGRNAVLRAWSEEEGLPKLTKLRHIALHVQQGCLEPHQRVEENIKAFRDRLINHTARARSSEILGELQEEMDKQFNNQSSSKKLREGVKERLAETGKEFRDALEIELAKAIAQVSRAKTETPKDHGRQEKKAAVDKAKQSIKAFVSSEKRKESDDDIYTVLKQAKQRAKMQAKEIALAMASPYFDLDIEVYYPGGSRRTYNHTAQSADGYLERPQKHEWIQCMTEFRQLLYNAEKSFCKTNENRELLKKAVDETDGPITVALIDDGIEVTEIRFDKSIVITGRSFYPKPQERTSDKSTYLPWYLSSKGHSTIMASQIHRVAPKANLCFLKLQDSYHPQSNKRQITIKSAAQAIREATRRKVHIISMSWTITPPSNETESEQQDIKDLEAAIAEASAENILMFCSASDEGANQTATYPSKAQPGKIFKIGGADANGGLYDRVGDISMVDFILPGQLVASDDLTDSALSKQQYWSGSSVATALAAGLAALILYCAQIRVARSRTDAERDTAKKHFKLLRQHGKMKEAFGAITSEGSTGKYPAVWTIFGKKVMDSRNIKNSRQVEPIDLVAGVASSLCYRF</sequence>
<keyword evidence="7" id="KW-0812">Transmembrane</keyword>
<feature type="compositionally biased region" description="Acidic residues" evidence="6">
    <location>
        <begin position="19"/>
        <end position="34"/>
    </location>
</feature>
<dbReference type="Gene3D" id="1.25.40.20">
    <property type="entry name" value="Ankyrin repeat-containing domain"/>
    <property type="match status" value="1"/>
</dbReference>
<dbReference type="Pfam" id="PF12796">
    <property type="entry name" value="Ank_2"/>
    <property type="match status" value="1"/>
</dbReference>
<evidence type="ECO:0000256" key="7">
    <source>
        <dbReference type="SAM" id="Phobius"/>
    </source>
</evidence>
<evidence type="ECO:0000259" key="8">
    <source>
        <dbReference type="Pfam" id="PF00082"/>
    </source>
</evidence>
<dbReference type="PROSITE" id="PS51892">
    <property type="entry name" value="SUBTILASE"/>
    <property type="match status" value="1"/>
</dbReference>
<dbReference type="InterPro" id="IPR036852">
    <property type="entry name" value="Peptidase_S8/S53_dom_sf"/>
</dbReference>